<dbReference type="EMBL" id="PJCH01000005">
    <property type="protein sequence ID" value="PQA88058.1"/>
    <property type="molecule type" value="Genomic_DNA"/>
</dbReference>
<comment type="caution">
    <text evidence="3">The sequence shown here is derived from an EMBL/GenBank/DDBJ whole genome shotgun (WGS) entry which is preliminary data.</text>
</comment>
<evidence type="ECO:0000256" key="1">
    <source>
        <dbReference type="ARBA" id="ARBA00007689"/>
    </source>
</evidence>
<dbReference type="InterPro" id="IPR011008">
    <property type="entry name" value="Dimeric_a/b-barrel"/>
</dbReference>
<dbReference type="Pfam" id="PF03795">
    <property type="entry name" value="YCII"/>
    <property type="match status" value="1"/>
</dbReference>
<accession>A0A2S7K6H6</accession>
<proteinExistence type="inferred from homology"/>
<evidence type="ECO:0000313" key="4">
    <source>
        <dbReference type="Proteomes" id="UP000239504"/>
    </source>
</evidence>
<dbReference type="InterPro" id="IPR051807">
    <property type="entry name" value="Sec-metab_biosynth-assoc"/>
</dbReference>
<sequence length="97" mass="10682">MSQFILLCRDKPDSVALRMETRTEHLKYADSFGERLMLAGPMLNENGDPVGSLIIVEAKDEQAAREIADNDPYAKAGLFASVDIIPFKTVIANISKV</sequence>
<dbReference type="PANTHER" id="PTHR33606">
    <property type="entry name" value="PROTEIN YCII"/>
    <property type="match status" value="1"/>
</dbReference>
<protein>
    <recommendedName>
        <fullName evidence="2">YCII-related domain-containing protein</fullName>
    </recommendedName>
</protein>
<reference evidence="3 4" key="1">
    <citation type="submission" date="2017-12" db="EMBL/GenBank/DDBJ databases">
        <authorList>
            <person name="Hurst M.R.H."/>
        </authorList>
    </citation>
    <scope>NUCLEOTIDE SEQUENCE [LARGE SCALE GENOMIC DNA]</scope>
    <source>
        <strain evidence="3 4">SY-3-19</strain>
    </source>
</reference>
<comment type="similarity">
    <text evidence="1">Belongs to the YciI family.</text>
</comment>
<gene>
    <name evidence="3" type="ORF">CW354_06945</name>
</gene>
<organism evidence="3 4">
    <name type="scientific">Hyphococcus luteus</name>
    <dbReference type="NCBI Taxonomy" id="2058213"/>
    <lineage>
        <taxon>Bacteria</taxon>
        <taxon>Pseudomonadati</taxon>
        <taxon>Pseudomonadota</taxon>
        <taxon>Alphaproteobacteria</taxon>
        <taxon>Parvularculales</taxon>
        <taxon>Parvularculaceae</taxon>
        <taxon>Hyphococcus</taxon>
    </lineage>
</organism>
<dbReference type="Proteomes" id="UP000239504">
    <property type="component" value="Unassembled WGS sequence"/>
</dbReference>
<name>A0A2S7K6H6_9PROT</name>
<keyword evidence="4" id="KW-1185">Reference proteome</keyword>
<dbReference type="Gene3D" id="3.30.70.1060">
    <property type="entry name" value="Dimeric alpha+beta barrel"/>
    <property type="match status" value="1"/>
</dbReference>
<dbReference type="InterPro" id="IPR005545">
    <property type="entry name" value="YCII"/>
</dbReference>
<dbReference type="OrthoDB" id="2293521at2"/>
<evidence type="ECO:0000259" key="2">
    <source>
        <dbReference type="Pfam" id="PF03795"/>
    </source>
</evidence>
<dbReference type="PANTHER" id="PTHR33606:SF3">
    <property type="entry name" value="PROTEIN YCII"/>
    <property type="match status" value="1"/>
</dbReference>
<dbReference type="RefSeq" id="WP_104829303.1">
    <property type="nucleotide sequence ID" value="NZ_PJCH01000005.1"/>
</dbReference>
<dbReference type="AlphaFoldDB" id="A0A2S7K6H6"/>
<dbReference type="SUPFAM" id="SSF54909">
    <property type="entry name" value="Dimeric alpha+beta barrel"/>
    <property type="match status" value="1"/>
</dbReference>
<evidence type="ECO:0000313" key="3">
    <source>
        <dbReference type="EMBL" id="PQA88058.1"/>
    </source>
</evidence>
<feature type="domain" description="YCII-related" evidence="2">
    <location>
        <begin position="3"/>
        <end position="88"/>
    </location>
</feature>